<accession>A0A2I0JHC7</accession>
<dbReference type="AlphaFoldDB" id="A0A2I0JHC7"/>
<sequence>MQKLYQRRKEARSSTFHRHVHFLLHDRQRADRDQIRTIVQFLNGEEEDEAAAAAAAAAANAIGFCCMFRVRIRVWIGSTGSIIVGYQKPTPLEILFTINQRSQLEAKTDLPNLKDDRESSKLLRLAKECVRWSLLESLSPRTF</sequence>
<organism evidence="1 2">
    <name type="scientific">Punica granatum</name>
    <name type="common">Pomegranate</name>
    <dbReference type="NCBI Taxonomy" id="22663"/>
    <lineage>
        <taxon>Eukaryota</taxon>
        <taxon>Viridiplantae</taxon>
        <taxon>Streptophyta</taxon>
        <taxon>Embryophyta</taxon>
        <taxon>Tracheophyta</taxon>
        <taxon>Spermatophyta</taxon>
        <taxon>Magnoliopsida</taxon>
        <taxon>eudicotyledons</taxon>
        <taxon>Gunneridae</taxon>
        <taxon>Pentapetalae</taxon>
        <taxon>rosids</taxon>
        <taxon>malvids</taxon>
        <taxon>Myrtales</taxon>
        <taxon>Lythraceae</taxon>
        <taxon>Punica</taxon>
    </lineage>
</organism>
<reference evidence="1 2" key="1">
    <citation type="submission" date="2017-11" db="EMBL/GenBank/DDBJ databases">
        <title>De-novo sequencing of pomegranate (Punica granatum L.) genome.</title>
        <authorList>
            <person name="Akparov Z."/>
            <person name="Amiraslanov A."/>
            <person name="Hajiyeva S."/>
            <person name="Abbasov M."/>
            <person name="Kaur K."/>
            <person name="Hamwieh A."/>
            <person name="Solovyev V."/>
            <person name="Salamov A."/>
            <person name="Braich B."/>
            <person name="Kosarev P."/>
            <person name="Mahmoud A."/>
            <person name="Hajiyev E."/>
            <person name="Babayeva S."/>
            <person name="Izzatullayeva V."/>
            <person name="Mammadov A."/>
            <person name="Mammadov A."/>
            <person name="Sharifova S."/>
            <person name="Ojaghi J."/>
            <person name="Eynullazada K."/>
            <person name="Bayramov B."/>
            <person name="Abdulazimova A."/>
            <person name="Shahmuradov I."/>
        </authorList>
    </citation>
    <scope>NUCLEOTIDE SEQUENCE [LARGE SCALE GENOMIC DNA]</scope>
    <source>
        <strain evidence="2">cv. AG2017</strain>
        <tissue evidence="1">Leaf</tissue>
    </source>
</reference>
<keyword evidence="2" id="KW-1185">Reference proteome</keyword>
<gene>
    <name evidence="1" type="ORF">CRG98_023952</name>
</gene>
<evidence type="ECO:0000313" key="2">
    <source>
        <dbReference type="Proteomes" id="UP000233551"/>
    </source>
</evidence>
<proteinExistence type="predicted"/>
<protein>
    <submittedName>
        <fullName evidence="1">Uncharacterized protein</fullName>
    </submittedName>
</protein>
<evidence type="ECO:0000313" key="1">
    <source>
        <dbReference type="EMBL" id="PKI55641.1"/>
    </source>
</evidence>
<dbReference type="EMBL" id="PGOL01001682">
    <property type="protein sequence ID" value="PKI55641.1"/>
    <property type="molecule type" value="Genomic_DNA"/>
</dbReference>
<dbReference type="Proteomes" id="UP000233551">
    <property type="component" value="Unassembled WGS sequence"/>
</dbReference>
<comment type="caution">
    <text evidence="1">The sequence shown here is derived from an EMBL/GenBank/DDBJ whole genome shotgun (WGS) entry which is preliminary data.</text>
</comment>
<name>A0A2I0JHC7_PUNGR</name>